<dbReference type="EMBL" id="CP093379">
    <property type="protein sequence ID" value="UNM97295.1"/>
    <property type="molecule type" value="Genomic_DNA"/>
</dbReference>
<sequence length="146" mass="16749">MKQVFGYLLLLGLIFICWWAAFVFYTGGPSDRPGVYIAGGFGTLFTALLIYAITYEARKASRKAFVDEDYDLIMTDLDHIEALGENLYYVHTKWIDPDGGAIYYFKSEYIEFNPESFLVGKNIPIKISRRNYKLYTVDLSILPKLA</sequence>
<feature type="transmembrane region" description="Helical" evidence="1">
    <location>
        <begin position="34"/>
        <end position="53"/>
    </location>
</feature>
<proteinExistence type="predicted"/>
<keyword evidence="1" id="KW-1133">Transmembrane helix</keyword>
<feature type="transmembrane region" description="Helical" evidence="1">
    <location>
        <begin position="7"/>
        <end position="28"/>
    </location>
</feature>
<evidence type="ECO:0000256" key="1">
    <source>
        <dbReference type="SAM" id="Phobius"/>
    </source>
</evidence>
<keyword evidence="1" id="KW-0812">Transmembrane</keyword>
<evidence type="ECO:0000313" key="2">
    <source>
        <dbReference type="EMBL" id="UNM97295.1"/>
    </source>
</evidence>
<keyword evidence="3" id="KW-1185">Reference proteome</keyword>
<name>A0ABY3X4U4_9GAMM</name>
<gene>
    <name evidence="2" type="ORF">MMG00_05440</name>
</gene>
<dbReference type="RefSeq" id="WP_242152536.1">
    <property type="nucleotide sequence ID" value="NZ_CP093379.1"/>
</dbReference>
<reference evidence="2 3" key="1">
    <citation type="submission" date="2022-03" db="EMBL/GenBank/DDBJ databases">
        <title>Ignatzschineria rhizosphaerae HR5S32.</title>
        <authorList>
            <person name="Sun J.Q."/>
            <person name="Feng J.Y."/>
        </authorList>
    </citation>
    <scope>NUCLEOTIDE SEQUENCE [LARGE SCALE GENOMIC DNA]</scope>
    <source>
        <strain evidence="2 3">HR5S32</strain>
    </source>
</reference>
<dbReference type="Proteomes" id="UP000829542">
    <property type="component" value="Chromosome"/>
</dbReference>
<accession>A0ABY3X4U4</accession>
<protein>
    <recommendedName>
        <fullName evidence="4">DUF3592 domain-containing protein</fullName>
    </recommendedName>
</protein>
<organism evidence="2 3">
    <name type="scientific">Ignatzschineria rhizosphaerae</name>
    <dbReference type="NCBI Taxonomy" id="2923279"/>
    <lineage>
        <taxon>Bacteria</taxon>
        <taxon>Pseudomonadati</taxon>
        <taxon>Pseudomonadota</taxon>
        <taxon>Gammaproteobacteria</taxon>
        <taxon>Cardiobacteriales</taxon>
        <taxon>Ignatzschineriaceae</taxon>
        <taxon>Ignatzschineria</taxon>
    </lineage>
</organism>
<keyword evidence="1" id="KW-0472">Membrane</keyword>
<evidence type="ECO:0008006" key="4">
    <source>
        <dbReference type="Google" id="ProtNLM"/>
    </source>
</evidence>
<evidence type="ECO:0000313" key="3">
    <source>
        <dbReference type="Proteomes" id="UP000829542"/>
    </source>
</evidence>